<gene>
    <name evidence="2" type="ORF">OSTQU699_LOCUS6138</name>
</gene>
<comment type="caution">
    <text evidence="2">The sequence shown here is derived from an EMBL/GenBank/DDBJ whole genome shotgun (WGS) entry which is preliminary data.</text>
</comment>
<evidence type="ECO:0000313" key="3">
    <source>
        <dbReference type="Proteomes" id="UP000708148"/>
    </source>
</evidence>
<feature type="compositionally biased region" description="Basic and acidic residues" evidence="1">
    <location>
        <begin position="12"/>
        <end position="24"/>
    </location>
</feature>
<dbReference type="Proteomes" id="UP000708148">
    <property type="component" value="Unassembled WGS sequence"/>
</dbReference>
<reference evidence="2" key="1">
    <citation type="submission" date="2020-12" db="EMBL/GenBank/DDBJ databases">
        <authorList>
            <person name="Iha C."/>
        </authorList>
    </citation>
    <scope>NUCLEOTIDE SEQUENCE</scope>
</reference>
<evidence type="ECO:0000256" key="1">
    <source>
        <dbReference type="SAM" id="MobiDB-lite"/>
    </source>
</evidence>
<feature type="compositionally biased region" description="Low complexity" evidence="1">
    <location>
        <begin position="37"/>
        <end position="53"/>
    </location>
</feature>
<feature type="non-terminal residue" evidence="2">
    <location>
        <position position="83"/>
    </location>
</feature>
<accession>A0A8S1J475</accession>
<keyword evidence="3" id="KW-1185">Reference proteome</keyword>
<proteinExistence type="predicted"/>
<organism evidence="2 3">
    <name type="scientific">Ostreobium quekettii</name>
    <dbReference type="NCBI Taxonomy" id="121088"/>
    <lineage>
        <taxon>Eukaryota</taxon>
        <taxon>Viridiplantae</taxon>
        <taxon>Chlorophyta</taxon>
        <taxon>core chlorophytes</taxon>
        <taxon>Ulvophyceae</taxon>
        <taxon>TCBD clade</taxon>
        <taxon>Bryopsidales</taxon>
        <taxon>Ostreobineae</taxon>
        <taxon>Ostreobiaceae</taxon>
        <taxon>Ostreobium</taxon>
    </lineage>
</organism>
<protein>
    <submittedName>
        <fullName evidence="2">Uncharacterized protein</fullName>
    </submittedName>
</protein>
<feature type="region of interest" description="Disordered" evidence="1">
    <location>
        <begin position="37"/>
        <end position="83"/>
    </location>
</feature>
<feature type="compositionally biased region" description="Acidic residues" evidence="1">
    <location>
        <begin position="1"/>
        <end position="11"/>
    </location>
</feature>
<dbReference type="EMBL" id="CAJHUC010001339">
    <property type="protein sequence ID" value="CAD7700778.1"/>
    <property type="molecule type" value="Genomic_DNA"/>
</dbReference>
<sequence>VSPWEIEVDPEDEKRREEDRRREEEVLVRAARAAAKQQRAEYLSQLGGLSDSGSVHDPDFDPDGEATGGRARRSRGNWVPTWQ</sequence>
<name>A0A8S1J475_9CHLO</name>
<feature type="region of interest" description="Disordered" evidence="1">
    <location>
        <begin position="1"/>
        <end position="24"/>
    </location>
</feature>
<dbReference type="AlphaFoldDB" id="A0A8S1J475"/>
<feature type="non-terminal residue" evidence="2">
    <location>
        <position position="1"/>
    </location>
</feature>
<evidence type="ECO:0000313" key="2">
    <source>
        <dbReference type="EMBL" id="CAD7700778.1"/>
    </source>
</evidence>